<reference evidence="2 3" key="1">
    <citation type="submission" date="2018-10" db="EMBL/GenBank/DDBJ databases">
        <title>Propagation and draft genome sequences of three atypical Erhlichia ruminantium isolates.</title>
        <authorList>
            <person name="Liebenberg J."/>
            <person name="Steyn H."/>
            <person name="Josemans A."/>
            <person name="Zweygarth E."/>
        </authorList>
    </citation>
    <scope>NUCLEOTIDE SEQUENCE [LARGE SCALE GENOMIC DNA]</scope>
    <source>
        <strain evidence="2 3">Omatjenne</strain>
    </source>
</reference>
<dbReference type="Proteomes" id="UP000422822">
    <property type="component" value="Chromosome"/>
</dbReference>
<feature type="transmembrane region" description="Helical" evidence="1">
    <location>
        <begin position="12"/>
        <end position="32"/>
    </location>
</feature>
<keyword evidence="1" id="KW-0472">Membrane</keyword>
<dbReference type="AlphaFoldDB" id="A0AAE6UIB6"/>
<evidence type="ECO:0000313" key="2">
    <source>
        <dbReference type="EMBL" id="QGR03235.1"/>
    </source>
</evidence>
<name>A0AAE6UIB6_EHRRU</name>
<keyword evidence="1" id="KW-1133">Transmembrane helix</keyword>
<evidence type="ECO:0000313" key="3">
    <source>
        <dbReference type="Proteomes" id="UP000422822"/>
    </source>
</evidence>
<dbReference type="EMBL" id="CP033455">
    <property type="protein sequence ID" value="QGR03235.1"/>
    <property type="molecule type" value="Genomic_DNA"/>
</dbReference>
<sequence>MGVIGTNKILYGLLIFSGIVLMIVLIAMIVLLRLHKKRMKLLGDGLSSIIDGANTTIKAERDYSNSICLMVNDVDMRKQFMEMFDYYEQNQDDVLIEQHLAYLRTNKAYSSNNDSDNVKRAIMGAAFQSMIQKVSTKTLDLSLIHHVISYLYSEGYQDLLVKFVNRVIQHELSTIYKFIRIPVYSYHVDRESIKLTIKYDTKMRQNQVSLEVLVQNNDSISELGSEHCIRYLYSDINLSVLPVGRNNQALQYKSCTGMNSVVKDSAFLYNMIHGTRIPTFCVGKEETPSRRVSSMLRSSVVDDRHIAETAL</sequence>
<protein>
    <submittedName>
        <fullName evidence="2">Uncharacterized protein</fullName>
    </submittedName>
</protein>
<keyword evidence="1" id="KW-0812">Transmembrane</keyword>
<keyword evidence="3" id="KW-1185">Reference proteome</keyword>
<dbReference type="RefSeq" id="WP_158406405.1">
    <property type="nucleotide sequence ID" value="NZ_CP033454.1"/>
</dbReference>
<evidence type="ECO:0000256" key="1">
    <source>
        <dbReference type="SAM" id="Phobius"/>
    </source>
</evidence>
<organism evidence="2 3">
    <name type="scientific">Ehrlichia ruminantium</name>
    <name type="common">heartwater rickettsia</name>
    <name type="synonym">Cowdria ruminantium</name>
    <dbReference type="NCBI Taxonomy" id="779"/>
    <lineage>
        <taxon>Bacteria</taxon>
        <taxon>Pseudomonadati</taxon>
        <taxon>Pseudomonadota</taxon>
        <taxon>Alphaproteobacteria</taxon>
        <taxon>Rickettsiales</taxon>
        <taxon>Anaplasmataceae</taxon>
        <taxon>Ehrlichia</taxon>
    </lineage>
</organism>
<gene>
    <name evidence="2" type="ORF">EDL80_01295</name>
</gene>
<accession>A0AAE6UIB6</accession>
<proteinExistence type="predicted"/>